<evidence type="ECO:0000256" key="2">
    <source>
        <dbReference type="SAM" id="Phobius"/>
    </source>
</evidence>
<proteinExistence type="predicted"/>
<feature type="transmembrane region" description="Helical" evidence="2">
    <location>
        <begin position="21"/>
        <end position="43"/>
    </location>
</feature>
<sequence length="449" mass="50109">MISGEWPAEDATVLRYGLRRLLLSLPIVVVCLGGGWTGLWFAFRDDGIGAGWIPLAMLMAMGVGGLILFVTRWRARRWVTAFDSTGFWWMRGKEAALIRWDSLAGAGMYWARTSNRAVFTVELCPHGEMDRDDPLLWKFVRDTEPLRPGLPRLRYRIDVGDSHKAYEKAFVRWAPELWFGRKEQPMSYPGQPDETGHRERTAERSDTVAHAPLVFDAVGIGDTVVVQRGMILVYRRLGVALALVALCGWAVWALVPEHGHGAGAVVRQVIAAVLVLSAGWALVMIARGARMDYGRRVTMDADGVHIVRRGRSVTLPWDSLAGVGIYEAPPLRTLELCPKDEIDRDDPLLWQWVRDTEPLRPGLPRLRHRVSIWPAGGRHAVAAGCRRWAPHIWFGGERMPSGYQGDRDRKGHRSRGRDTGGPVASPAPRHPEDARPPHDLDDPGVTPAP</sequence>
<accession>A0ABW3XB76</accession>
<feature type="compositionally biased region" description="Basic and acidic residues" evidence="1">
    <location>
        <begin position="429"/>
        <end position="441"/>
    </location>
</feature>
<reference evidence="4" key="1">
    <citation type="journal article" date="2019" name="Int. J. Syst. Evol. Microbiol.">
        <title>The Global Catalogue of Microorganisms (GCM) 10K type strain sequencing project: providing services to taxonomists for standard genome sequencing and annotation.</title>
        <authorList>
            <consortium name="The Broad Institute Genomics Platform"/>
            <consortium name="The Broad Institute Genome Sequencing Center for Infectious Disease"/>
            <person name="Wu L."/>
            <person name="Ma J."/>
        </authorList>
    </citation>
    <scope>NUCLEOTIDE SEQUENCE [LARGE SCALE GENOMIC DNA]</scope>
    <source>
        <strain evidence="4">CGMCC 4.7020</strain>
    </source>
</reference>
<dbReference type="EMBL" id="JBHTMM010000012">
    <property type="protein sequence ID" value="MFD1306726.1"/>
    <property type="molecule type" value="Genomic_DNA"/>
</dbReference>
<keyword evidence="2" id="KW-0472">Membrane</keyword>
<keyword evidence="4" id="KW-1185">Reference proteome</keyword>
<feature type="region of interest" description="Disordered" evidence="1">
    <location>
        <begin position="399"/>
        <end position="449"/>
    </location>
</feature>
<keyword evidence="2" id="KW-0812">Transmembrane</keyword>
<keyword evidence="2" id="KW-1133">Transmembrane helix</keyword>
<feature type="transmembrane region" description="Helical" evidence="2">
    <location>
        <begin position="237"/>
        <end position="255"/>
    </location>
</feature>
<dbReference type="RefSeq" id="WP_381241031.1">
    <property type="nucleotide sequence ID" value="NZ_JBHSKH010000086.1"/>
</dbReference>
<comment type="caution">
    <text evidence="3">The sequence shown here is derived from an EMBL/GenBank/DDBJ whole genome shotgun (WGS) entry which is preliminary data.</text>
</comment>
<evidence type="ECO:0000313" key="3">
    <source>
        <dbReference type="EMBL" id="MFD1306726.1"/>
    </source>
</evidence>
<gene>
    <name evidence="3" type="ORF">ACFQ5X_12850</name>
</gene>
<name>A0ABW3XB76_9ACTN</name>
<evidence type="ECO:0000313" key="4">
    <source>
        <dbReference type="Proteomes" id="UP001597058"/>
    </source>
</evidence>
<organism evidence="3 4">
    <name type="scientific">Streptomyces kaempferi</name>
    <dbReference type="NCBI Taxonomy" id="333725"/>
    <lineage>
        <taxon>Bacteria</taxon>
        <taxon>Bacillati</taxon>
        <taxon>Actinomycetota</taxon>
        <taxon>Actinomycetes</taxon>
        <taxon>Kitasatosporales</taxon>
        <taxon>Streptomycetaceae</taxon>
        <taxon>Streptomyces</taxon>
    </lineage>
</organism>
<feature type="transmembrane region" description="Helical" evidence="2">
    <location>
        <begin position="49"/>
        <end position="70"/>
    </location>
</feature>
<dbReference type="Proteomes" id="UP001597058">
    <property type="component" value="Unassembled WGS sequence"/>
</dbReference>
<protein>
    <recommendedName>
        <fullName evidence="5">PH domain-containing protein</fullName>
    </recommendedName>
</protein>
<evidence type="ECO:0008006" key="5">
    <source>
        <dbReference type="Google" id="ProtNLM"/>
    </source>
</evidence>
<feature type="transmembrane region" description="Helical" evidence="2">
    <location>
        <begin position="267"/>
        <end position="286"/>
    </location>
</feature>
<evidence type="ECO:0000256" key="1">
    <source>
        <dbReference type="SAM" id="MobiDB-lite"/>
    </source>
</evidence>